<dbReference type="STRING" id="1045775.SAMN05216378_1102"/>
<name>A0A1I1UKZ5_9BACL</name>
<organism evidence="3 4">
    <name type="scientific">Paenibacillus catalpae</name>
    <dbReference type="NCBI Taxonomy" id="1045775"/>
    <lineage>
        <taxon>Bacteria</taxon>
        <taxon>Bacillati</taxon>
        <taxon>Bacillota</taxon>
        <taxon>Bacilli</taxon>
        <taxon>Bacillales</taxon>
        <taxon>Paenibacillaceae</taxon>
        <taxon>Paenibacillus</taxon>
    </lineage>
</organism>
<dbReference type="SUPFAM" id="SSF55383">
    <property type="entry name" value="Copper amine oxidase, domain N"/>
    <property type="match status" value="1"/>
</dbReference>
<sequence length="653" mass="71139">MFKKVSLVVLAALMLFAIPVAAQGTSSGQNQLILLQKSKQMYQNGKLYMAAQPLTELKGTTYISATAIAGRLGASVLYDANKKEYVLRSATNELRYAVNKSSYTVNGTRSTFTGKPFVQKGSLMIPLRSVLKPFGMTLSSIPAQKKIILSWTIKPVAKFNITSGVVYAGQTEVTYGDMSYSPSGAAIVNERWEGKQTTFEEAGTYTVTKWVQDANGVWSDPYSVTINVLAPNLPPEARFATDKSYYKMGELIQYNDISSDDENKITKREWVNNAKAFFEPGEQTVTLKVTDAHGLTSEFSQTISITDETLYTKQEFDQLYTEQGEKFAVDGPGVLKLPTQPYTVVSNGQQTFIRSNSPEMINDEGIYYQDTANGNVRFLIHNQNNRLNPVKIYIVATNENSAAATVTDERVGLGGPAPYVTQAGKAATANYLLSRTVNPVGTVTTIPAGQSRVVLSPLSSKEVVNGRILTLYADVTTSAPIKFSVIVVDANKDVLQALPQLPILPRDGKHVRGTFEQANRSINVLQTIGDVPSRMILADKVVDTRLSGYDVLTGEAMSNDGNNGAMYVLNLWHVKPHTLIAVNPRGGHYGGAFLVNNKLVYATNTTILSNANEAGVLYRTGDTEEAVTIAFTPASGSNLPINLLFLPLPEVKQ</sequence>
<dbReference type="EMBL" id="FOMT01000001">
    <property type="protein sequence ID" value="SFD71245.1"/>
    <property type="molecule type" value="Genomic_DNA"/>
</dbReference>
<dbReference type="InterPro" id="IPR013783">
    <property type="entry name" value="Ig-like_fold"/>
</dbReference>
<evidence type="ECO:0000259" key="2">
    <source>
        <dbReference type="Pfam" id="PF07833"/>
    </source>
</evidence>
<accession>A0A1I1UKZ5</accession>
<feature type="chain" id="PRO_5038850381" evidence="1">
    <location>
        <begin position="23"/>
        <end position="653"/>
    </location>
</feature>
<dbReference type="InterPro" id="IPR036582">
    <property type="entry name" value="Mao_N_sf"/>
</dbReference>
<dbReference type="SUPFAM" id="SSF49299">
    <property type="entry name" value="PKD domain"/>
    <property type="match status" value="2"/>
</dbReference>
<reference evidence="4" key="1">
    <citation type="submission" date="2016-10" db="EMBL/GenBank/DDBJ databases">
        <authorList>
            <person name="Varghese N."/>
            <person name="Submissions S."/>
        </authorList>
    </citation>
    <scope>NUCLEOTIDE SEQUENCE [LARGE SCALE GENOMIC DNA]</scope>
    <source>
        <strain evidence="4">CGMCC 1.10784</strain>
    </source>
</reference>
<protein>
    <submittedName>
        <fullName evidence="3">Copper amine oxidase N-terminal domain-containing protein</fullName>
    </submittedName>
</protein>
<dbReference type="Gene3D" id="3.30.457.10">
    <property type="entry name" value="Copper amine oxidase-like, N-terminal domain"/>
    <property type="match status" value="1"/>
</dbReference>
<evidence type="ECO:0000313" key="3">
    <source>
        <dbReference type="EMBL" id="SFD71245.1"/>
    </source>
</evidence>
<feature type="domain" description="Copper amine oxidase-like N-terminal" evidence="2">
    <location>
        <begin position="44"/>
        <end position="148"/>
    </location>
</feature>
<dbReference type="InterPro" id="IPR012854">
    <property type="entry name" value="Cu_amine_oxidase-like_N"/>
</dbReference>
<dbReference type="Proteomes" id="UP000198855">
    <property type="component" value="Unassembled WGS sequence"/>
</dbReference>
<dbReference type="AlphaFoldDB" id="A0A1I1UKZ5"/>
<keyword evidence="1" id="KW-0732">Signal</keyword>
<dbReference type="InterPro" id="IPR035986">
    <property type="entry name" value="PKD_dom_sf"/>
</dbReference>
<gene>
    <name evidence="3" type="ORF">SAMN05216378_1102</name>
</gene>
<dbReference type="Gene3D" id="2.60.40.10">
    <property type="entry name" value="Immunoglobulins"/>
    <property type="match status" value="1"/>
</dbReference>
<dbReference type="Pfam" id="PF07833">
    <property type="entry name" value="Cu_amine_oxidN1"/>
    <property type="match status" value="1"/>
</dbReference>
<dbReference type="RefSeq" id="WP_175532732.1">
    <property type="nucleotide sequence ID" value="NZ_FOMT01000001.1"/>
</dbReference>
<proteinExistence type="predicted"/>
<keyword evidence="4" id="KW-1185">Reference proteome</keyword>
<feature type="signal peptide" evidence="1">
    <location>
        <begin position="1"/>
        <end position="22"/>
    </location>
</feature>
<evidence type="ECO:0000256" key="1">
    <source>
        <dbReference type="SAM" id="SignalP"/>
    </source>
</evidence>
<evidence type="ECO:0000313" key="4">
    <source>
        <dbReference type="Proteomes" id="UP000198855"/>
    </source>
</evidence>